<keyword evidence="4 13" id="KW-0547">Nucleotide-binding</keyword>
<evidence type="ECO:0000313" key="15">
    <source>
        <dbReference type="EMBL" id="HGH60947.1"/>
    </source>
</evidence>
<evidence type="ECO:0000256" key="8">
    <source>
        <dbReference type="ARBA" id="ARBA00023125"/>
    </source>
</evidence>
<dbReference type="PROSITE" id="PS51199">
    <property type="entry name" value="SF4_HELICASE"/>
    <property type="match status" value="1"/>
</dbReference>
<evidence type="ECO:0000256" key="7">
    <source>
        <dbReference type="ARBA" id="ARBA00022840"/>
    </source>
</evidence>
<dbReference type="EC" id="5.6.2.3" evidence="12 13"/>
<dbReference type="Gene3D" id="3.40.50.300">
    <property type="entry name" value="P-loop containing nucleotide triphosphate hydrolases"/>
    <property type="match status" value="1"/>
</dbReference>
<gene>
    <name evidence="15" type="primary">dnaB</name>
    <name evidence="15" type="ORF">ENV54_06580</name>
</gene>
<organism evidence="15">
    <name type="scientific">Desulfomonile tiedjei</name>
    <dbReference type="NCBI Taxonomy" id="2358"/>
    <lineage>
        <taxon>Bacteria</taxon>
        <taxon>Pseudomonadati</taxon>
        <taxon>Thermodesulfobacteriota</taxon>
        <taxon>Desulfomonilia</taxon>
        <taxon>Desulfomonilales</taxon>
        <taxon>Desulfomonilaceae</taxon>
        <taxon>Desulfomonile</taxon>
    </lineage>
</organism>
<keyword evidence="3 13" id="KW-0235">DNA replication</keyword>
<evidence type="ECO:0000256" key="2">
    <source>
        <dbReference type="ARBA" id="ARBA00022515"/>
    </source>
</evidence>
<dbReference type="GO" id="GO:0016787">
    <property type="term" value="F:hydrolase activity"/>
    <property type="evidence" value="ECO:0007669"/>
    <property type="project" value="UniProtKB-KW"/>
</dbReference>
<dbReference type="GO" id="GO:0005524">
    <property type="term" value="F:ATP binding"/>
    <property type="evidence" value="ECO:0007669"/>
    <property type="project" value="UniProtKB-UniRule"/>
</dbReference>
<evidence type="ECO:0000256" key="10">
    <source>
        <dbReference type="ARBA" id="ARBA00044932"/>
    </source>
</evidence>
<evidence type="ECO:0000259" key="14">
    <source>
        <dbReference type="PROSITE" id="PS51199"/>
    </source>
</evidence>
<dbReference type="GO" id="GO:0043139">
    <property type="term" value="F:5'-3' DNA helicase activity"/>
    <property type="evidence" value="ECO:0007669"/>
    <property type="project" value="UniProtKB-EC"/>
</dbReference>
<comment type="function">
    <text evidence="10 13">The main replicative DNA helicase, it participates in initiation and elongation during chromosome replication. Travels ahead of the DNA replisome, separating dsDNA into templates for DNA synthesis. A processive ATP-dependent 5'-3' DNA helicase it has DNA-dependent ATPase activity.</text>
</comment>
<evidence type="ECO:0000256" key="4">
    <source>
        <dbReference type="ARBA" id="ARBA00022741"/>
    </source>
</evidence>
<comment type="caution">
    <text evidence="15">The sequence shown here is derived from an EMBL/GenBank/DDBJ whole genome shotgun (WGS) entry which is preliminary data.</text>
</comment>
<evidence type="ECO:0000256" key="5">
    <source>
        <dbReference type="ARBA" id="ARBA00022801"/>
    </source>
</evidence>
<feature type="domain" description="SF4 helicase" evidence="14">
    <location>
        <begin position="181"/>
        <end position="448"/>
    </location>
</feature>
<dbReference type="InterPro" id="IPR007693">
    <property type="entry name" value="DNA_helicase_DnaB-like_N"/>
</dbReference>
<dbReference type="InterPro" id="IPR027417">
    <property type="entry name" value="P-loop_NTPase"/>
</dbReference>
<dbReference type="EMBL" id="DTGT01000202">
    <property type="protein sequence ID" value="HGH60947.1"/>
    <property type="molecule type" value="Genomic_DNA"/>
</dbReference>
<dbReference type="NCBIfam" id="TIGR00665">
    <property type="entry name" value="DnaB"/>
    <property type="match status" value="1"/>
</dbReference>
<evidence type="ECO:0000256" key="1">
    <source>
        <dbReference type="ARBA" id="ARBA00008428"/>
    </source>
</evidence>
<keyword evidence="7 13" id="KW-0067">ATP-binding</keyword>
<dbReference type="Pfam" id="PF03796">
    <property type="entry name" value="DnaB_C"/>
    <property type="match status" value="1"/>
</dbReference>
<dbReference type="GO" id="GO:0042802">
    <property type="term" value="F:identical protein binding"/>
    <property type="evidence" value="ECO:0007669"/>
    <property type="project" value="UniProtKB-ARBA"/>
</dbReference>
<evidence type="ECO:0000256" key="13">
    <source>
        <dbReference type="RuleBase" id="RU362085"/>
    </source>
</evidence>
<keyword evidence="2 13" id="KW-0639">Primosome</keyword>
<keyword evidence="5 13" id="KW-0378">Hydrolase</keyword>
<dbReference type="SUPFAM" id="SSF52540">
    <property type="entry name" value="P-loop containing nucleoside triphosphate hydrolases"/>
    <property type="match status" value="1"/>
</dbReference>
<dbReference type="AlphaFoldDB" id="A0A7C4AS23"/>
<name>A0A7C4AS23_9BACT</name>
<reference evidence="15" key="1">
    <citation type="journal article" date="2020" name="mSystems">
        <title>Genome- and Community-Level Interaction Insights into Carbon Utilization and Element Cycling Functions of Hydrothermarchaeota in Hydrothermal Sediment.</title>
        <authorList>
            <person name="Zhou Z."/>
            <person name="Liu Y."/>
            <person name="Xu W."/>
            <person name="Pan J."/>
            <person name="Luo Z.H."/>
            <person name="Li M."/>
        </authorList>
    </citation>
    <scope>NUCLEOTIDE SEQUENCE [LARGE SCALE GENOMIC DNA]</scope>
    <source>
        <strain evidence="15">SpSt-769</strain>
    </source>
</reference>
<evidence type="ECO:0000256" key="6">
    <source>
        <dbReference type="ARBA" id="ARBA00022806"/>
    </source>
</evidence>
<evidence type="ECO:0000256" key="12">
    <source>
        <dbReference type="NCBIfam" id="TIGR00665"/>
    </source>
</evidence>
<protein>
    <recommendedName>
        <fullName evidence="12 13">Replicative DNA helicase</fullName>
        <ecNumber evidence="12 13">5.6.2.3</ecNumber>
    </recommendedName>
</protein>
<comment type="similarity">
    <text evidence="1 13">Belongs to the helicase family. DnaB subfamily.</text>
</comment>
<comment type="catalytic activity">
    <reaction evidence="11 13">
        <text>ATP + H2O = ADP + phosphate + H(+)</text>
        <dbReference type="Rhea" id="RHEA:13065"/>
        <dbReference type="ChEBI" id="CHEBI:15377"/>
        <dbReference type="ChEBI" id="CHEBI:15378"/>
        <dbReference type="ChEBI" id="CHEBI:30616"/>
        <dbReference type="ChEBI" id="CHEBI:43474"/>
        <dbReference type="ChEBI" id="CHEBI:456216"/>
        <dbReference type="EC" id="5.6.2.3"/>
    </reaction>
</comment>
<dbReference type="PANTHER" id="PTHR30153">
    <property type="entry name" value="REPLICATIVE DNA HELICASE DNAB"/>
    <property type="match status" value="1"/>
</dbReference>
<dbReference type="InterPro" id="IPR007694">
    <property type="entry name" value="DNA_helicase_DnaB-like_C"/>
</dbReference>
<dbReference type="FunFam" id="1.10.860.10:FF:000001">
    <property type="entry name" value="Replicative DNA helicase"/>
    <property type="match status" value="1"/>
</dbReference>
<keyword evidence="8 13" id="KW-0238">DNA-binding</keyword>
<dbReference type="InterPro" id="IPR036185">
    <property type="entry name" value="DNA_heli_DnaB-like_N_sf"/>
</dbReference>
<sequence length="461" mass="51570">MSPDTGDKIKLPPQFLEGERAILGGLLLDNDALPKVLSILSPADFYREGHRYVFETMIDLFNRNEPVDWLTLTAALKANGRLETVGGVAFLTELIDAVPSAANILHYTQVVKEKSILRQMISAATEISTRCYEDHQNIDDFLDEAEQIMFRIGESRIKAGFVHIQDLMKTSFETIEHLYERKENITGVPSGFKDLDLLTAGFQPSDLIIIAGRPSMGKTSFALNVAMTAAIEEGIPTAIFSLEMSKEQLALRILCSRAKVNLKNLRTGFLTEQDWGRLTLAVGSISDAPLYIDDTPAINSLEIRAKARRLKKEKNLGLVIVDYLQLMRSSSKVDSREKEISEISRSLKSLAKEIDVPVIALSQLNRKVEDRPNKRPQLADLRESGAIEQDADVIIFIYRDEVYNKSDDNPKKGEAEIIIGKQRNGPIGLVTTYFDSKYTTFRPYTPREEGEADDSAILSNL</sequence>
<dbReference type="FunFam" id="3.40.50.300:FF:000076">
    <property type="entry name" value="Replicative DNA helicase"/>
    <property type="match status" value="1"/>
</dbReference>
<dbReference type="InterPro" id="IPR016136">
    <property type="entry name" value="DNA_helicase_N/primase_C"/>
</dbReference>
<dbReference type="GO" id="GO:0006269">
    <property type="term" value="P:DNA replication, synthesis of primer"/>
    <property type="evidence" value="ECO:0007669"/>
    <property type="project" value="UniProtKB-UniRule"/>
</dbReference>
<dbReference type="PANTHER" id="PTHR30153:SF2">
    <property type="entry name" value="REPLICATIVE DNA HELICASE"/>
    <property type="match status" value="1"/>
</dbReference>
<evidence type="ECO:0000256" key="3">
    <source>
        <dbReference type="ARBA" id="ARBA00022705"/>
    </source>
</evidence>
<dbReference type="SUPFAM" id="SSF48024">
    <property type="entry name" value="N-terminal domain of DnaB helicase"/>
    <property type="match status" value="1"/>
</dbReference>
<dbReference type="GO" id="GO:1990077">
    <property type="term" value="C:primosome complex"/>
    <property type="evidence" value="ECO:0007669"/>
    <property type="project" value="UniProtKB-UniRule"/>
</dbReference>
<dbReference type="Gene3D" id="1.10.860.10">
    <property type="entry name" value="DNAb Helicase, Chain A"/>
    <property type="match status" value="1"/>
</dbReference>
<accession>A0A7C4AS23</accession>
<evidence type="ECO:0000256" key="11">
    <source>
        <dbReference type="ARBA" id="ARBA00048954"/>
    </source>
</evidence>
<dbReference type="GO" id="GO:0003677">
    <property type="term" value="F:DNA binding"/>
    <property type="evidence" value="ECO:0007669"/>
    <property type="project" value="UniProtKB-UniRule"/>
</dbReference>
<proteinExistence type="inferred from homology"/>
<dbReference type="NCBIfam" id="NF004384">
    <property type="entry name" value="PRK05748.1"/>
    <property type="match status" value="1"/>
</dbReference>
<dbReference type="GO" id="GO:0005829">
    <property type="term" value="C:cytosol"/>
    <property type="evidence" value="ECO:0007669"/>
    <property type="project" value="TreeGrafter"/>
</dbReference>
<evidence type="ECO:0000256" key="9">
    <source>
        <dbReference type="ARBA" id="ARBA00023235"/>
    </source>
</evidence>
<dbReference type="Pfam" id="PF00772">
    <property type="entry name" value="DnaB"/>
    <property type="match status" value="1"/>
</dbReference>
<keyword evidence="6 13" id="KW-0347">Helicase</keyword>
<dbReference type="CDD" id="cd00984">
    <property type="entry name" value="DnaB_C"/>
    <property type="match status" value="1"/>
</dbReference>
<keyword evidence="9" id="KW-0413">Isomerase</keyword>
<dbReference type="InterPro" id="IPR007692">
    <property type="entry name" value="DNA_helicase_DnaB"/>
</dbReference>